<protein>
    <recommendedName>
        <fullName evidence="3">Lipoprotein</fullName>
    </recommendedName>
</protein>
<evidence type="ECO:0000313" key="1">
    <source>
        <dbReference type="EMBL" id="PTF14754.1"/>
    </source>
</evidence>
<sequence length="133" mass="15380">MKKLLYILLVGVLILVACGKNYEISDVINKFKSEGLSVKNLKTMRHEDFGMAPMKSEDAKIFTVQDDKNARIFKFKNKKDLEETKKYYDELGKSSAAFYSHVYAKDNMLIQMNGDIDDNVFNKYKTAMEKTLK</sequence>
<accession>A0ABX5I2X6</accession>
<proteinExistence type="predicted"/>
<organism evidence="1 2">
    <name type="scientific">Staphylococcus devriesei</name>
    <dbReference type="NCBI Taxonomy" id="586733"/>
    <lineage>
        <taxon>Bacteria</taxon>
        <taxon>Bacillati</taxon>
        <taxon>Bacillota</taxon>
        <taxon>Bacilli</taxon>
        <taxon>Bacillales</taxon>
        <taxon>Staphylococcaceae</taxon>
        <taxon>Staphylococcus</taxon>
    </lineage>
</organism>
<name>A0ABX5I2X6_9STAP</name>
<reference evidence="1 2" key="1">
    <citation type="journal article" date="2016" name="Front. Microbiol.">
        <title>Comprehensive Phylogenetic Analysis of Bovine Non-aureus Staphylococci Species Based on Whole-Genome Sequencing.</title>
        <authorList>
            <person name="Naushad S."/>
            <person name="Barkema H.W."/>
            <person name="Luby C."/>
            <person name="Condas L.A."/>
            <person name="Nobrega D.B."/>
            <person name="Carson D.A."/>
            <person name="De Buck J."/>
        </authorList>
    </citation>
    <scope>NUCLEOTIDE SEQUENCE [LARGE SCALE GENOMIC DNA]</scope>
    <source>
        <strain evidence="1 2">SNUC 1409</strain>
    </source>
</reference>
<dbReference type="RefSeq" id="WP_103167565.1">
    <property type="nucleotide sequence ID" value="NZ_CP130489.1"/>
</dbReference>
<dbReference type="Proteomes" id="UP000242088">
    <property type="component" value="Unassembled WGS sequence"/>
</dbReference>
<evidence type="ECO:0000313" key="2">
    <source>
        <dbReference type="Proteomes" id="UP000242088"/>
    </source>
</evidence>
<gene>
    <name evidence="1" type="ORF">BUY47_04885</name>
</gene>
<comment type="caution">
    <text evidence="1">The sequence shown here is derived from an EMBL/GenBank/DDBJ whole genome shotgun (WGS) entry which is preliminary data.</text>
</comment>
<evidence type="ECO:0008006" key="3">
    <source>
        <dbReference type="Google" id="ProtNLM"/>
    </source>
</evidence>
<dbReference type="EMBL" id="PYZI01000003">
    <property type="protein sequence ID" value="PTF14754.1"/>
    <property type="molecule type" value="Genomic_DNA"/>
</dbReference>
<keyword evidence="2" id="KW-1185">Reference proteome</keyword>
<dbReference type="GeneID" id="48888610"/>
<dbReference type="PROSITE" id="PS51257">
    <property type="entry name" value="PROKAR_LIPOPROTEIN"/>
    <property type="match status" value="1"/>
</dbReference>